<dbReference type="EMBL" id="MU277196">
    <property type="protein sequence ID" value="KAI0065295.1"/>
    <property type="molecule type" value="Genomic_DNA"/>
</dbReference>
<organism evidence="1 2">
    <name type="scientific">Artomyces pyxidatus</name>
    <dbReference type="NCBI Taxonomy" id="48021"/>
    <lineage>
        <taxon>Eukaryota</taxon>
        <taxon>Fungi</taxon>
        <taxon>Dikarya</taxon>
        <taxon>Basidiomycota</taxon>
        <taxon>Agaricomycotina</taxon>
        <taxon>Agaricomycetes</taxon>
        <taxon>Russulales</taxon>
        <taxon>Auriscalpiaceae</taxon>
        <taxon>Artomyces</taxon>
    </lineage>
</organism>
<evidence type="ECO:0000313" key="2">
    <source>
        <dbReference type="Proteomes" id="UP000814140"/>
    </source>
</evidence>
<reference evidence="1" key="1">
    <citation type="submission" date="2021-03" db="EMBL/GenBank/DDBJ databases">
        <authorList>
            <consortium name="DOE Joint Genome Institute"/>
            <person name="Ahrendt S."/>
            <person name="Looney B.P."/>
            <person name="Miyauchi S."/>
            <person name="Morin E."/>
            <person name="Drula E."/>
            <person name="Courty P.E."/>
            <person name="Chicoki N."/>
            <person name="Fauchery L."/>
            <person name="Kohler A."/>
            <person name="Kuo A."/>
            <person name="Labutti K."/>
            <person name="Pangilinan J."/>
            <person name="Lipzen A."/>
            <person name="Riley R."/>
            <person name="Andreopoulos W."/>
            <person name="He G."/>
            <person name="Johnson J."/>
            <person name="Barry K.W."/>
            <person name="Grigoriev I.V."/>
            <person name="Nagy L."/>
            <person name="Hibbett D."/>
            <person name="Henrissat B."/>
            <person name="Matheny P.B."/>
            <person name="Labbe J."/>
            <person name="Martin F."/>
        </authorList>
    </citation>
    <scope>NUCLEOTIDE SEQUENCE</scope>
    <source>
        <strain evidence="1">HHB10654</strain>
    </source>
</reference>
<sequence>MVRHATLKTTFTGIQHSLSTTEVPVHQYRGIKYASIPARFRQSKLFTAYHSRTDATRYGPVCPQPKGKTVEEELFGFAEDEFPVQNLKQIESECLNLNITCPGGLSRSSCLPVLLWIHGGGHRGSGSHWLYDGGALVQNSIRIGKPVILVTMNYRLGLLGFAASPKLLEDNEVAGNEGVGNYGLRDQRRAMEWVHHFISDFGGDPSNITVFGEGHGAADILCHLSSSANATHPIFQRSIIQSAIIDHNIPTVSLAGAHLSRIMSALGVHNIEELRRMSVDKLVNIGIGTRAVDDGVFFRRGWKQGPAAEDYPHHHLHIPENFSLTSHSMIERHLTEHHSSPPSKVSPKVFQLIQQQTSPHPTAGLTSAPRQPIMIGDCGYESFVYSLPASQWTASGLVRRIKAICQSVSKASALLRAYDISAHTPEDELQERVLELINDARFAWPTHCVAEAYREAGLAKASKASGKTSFGGTWRYVFDQEAPRRGIAHHAVDLLYLFDNVRPEFAPPSSLRAIPDAYPDSDDDSDSFDNSAFESCTFPSELDTPADSECAWSMPVVDEYTYNRVRDALQSRWLAFAYGEAPWSEDKVYVFGPEGETGERSQDIFEGRRRTAAWQAVLEPLGRELVQKIGLELSNGPSGCGLYVH</sequence>
<evidence type="ECO:0000313" key="1">
    <source>
        <dbReference type="EMBL" id="KAI0065295.1"/>
    </source>
</evidence>
<reference evidence="1" key="2">
    <citation type="journal article" date="2022" name="New Phytol.">
        <title>Evolutionary transition to the ectomycorrhizal habit in the genomes of a hyperdiverse lineage of mushroom-forming fungi.</title>
        <authorList>
            <person name="Looney B."/>
            <person name="Miyauchi S."/>
            <person name="Morin E."/>
            <person name="Drula E."/>
            <person name="Courty P.E."/>
            <person name="Kohler A."/>
            <person name="Kuo A."/>
            <person name="LaButti K."/>
            <person name="Pangilinan J."/>
            <person name="Lipzen A."/>
            <person name="Riley R."/>
            <person name="Andreopoulos W."/>
            <person name="He G."/>
            <person name="Johnson J."/>
            <person name="Nolan M."/>
            <person name="Tritt A."/>
            <person name="Barry K.W."/>
            <person name="Grigoriev I.V."/>
            <person name="Nagy L.G."/>
            <person name="Hibbett D."/>
            <person name="Henrissat B."/>
            <person name="Matheny P.B."/>
            <person name="Labbe J."/>
            <person name="Martin F.M."/>
        </authorList>
    </citation>
    <scope>NUCLEOTIDE SEQUENCE</scope>
    <source>
        <strain evidence="1">HHB10654</strain>
    </source>
</reference>
<gene>
    <name evidence="1" type="ORF">BV25DRAFT_1869002</name>
</gene>
<keyword evidence="2" id="KW-1185">Reference proteome</keyword>
<protein>
    <submittedName>
        <fullName evidence="1">Alpha/beta-hydrolase</fullName>
    </submittedName>
</protein>
<name>A0ACB8TB98_9AGAM</name>
<comment type="caution">
    <text evidence="1">The sequence shown here is derived from an EMBL/GenBank/DDBJ whole genome shotgun (WGS) entry which is preliminary data.</text>
</comment>
<accession>A0ACB8TB98</accession>
<dbReference type="Proteomes" id="UP000814140">
    <property type="component" value="Unassembled WGS sequence"/>
</dbReference>
<proteinExistence type="predicted"/>